<reference evidence="2 3" key="1">
    <citation type="submission" date="2022-08" db="EMBL/GenBank/DDBJ databases">
        <title>Reclassification of Massilia species as members of the genera Telluria, Duganella, Pseudoduganella, Mokoshia gen. nov. and Zemynaea gen. nov. using orthogonal and non-orthogonal genome-based approaches.</title>
        <authorList>
            <person name="Bowman J.P."/>
        </authorList>
    </citation>
    <scope>NUCLEOTIDE SEQUENCE [LARGE SCALE GENOMIC DNA]</scope>
    <source>
        <strain evidence="2 3">JCM 31606</strain>
    </source>
</reference>
<comment type="caution">
    <text evidence="2">The sequence shown here is derived from an EMBL/GenBank/DDBJ whole genome shotgun (WGS) entry which is preliminary data.</text>
</comment>
<dbReference type="InterPro" id="IPR003615">
    <property type="entry name" value="HNH_nuc"/>
</dbReference>
<organism evidence="2 3">
    <name type="scientific">Massilia terrae</name>
    <dbReference type="NCBI Taxonomy" id="1811224"/>
    <lineage>
        <taxon>Bacteria</taxon>
        <taxon>Pseudomonadati</taxon>
        <taxon>Pseudomonadota</taxon>
        <taxon>Betaproteobacteria</taxon>
        <taxon>Burkholderiales</taxon>
        <taxon>Oxalobacteraceae</taxon>
        <taxon>Telluria group</taxon>
        <taxon>Massilia</taxon>
    </lineage>
</organism>
<keyword evidence="2" id="KW-0378">Hydrolase</keyword>
<accession>A0ABT2D185</accession>
<keyword evidence="3" id="KW-1185">Reference proteome</keyword>
<evidence type="ECO:0000313" key="2">
    <source>
        <dbReference type="EMBL" id="MCS0659992.1"/>
    </source>
</evidence>
<feature type="domain" description="HNH nuclease" evidence="1">
    <location>
        <begin position="224"/>
        <end position="275"/>
    </location>
</feature>
<protein>
    <submittedName>
        <fullName evidence="2">HNH endonuclease</fullName>
    </submittedName>
</protein>
<dbReference type="EMBL" id="JANUGU010000006">
    <property type="protein sequence ID" value="MCS0659992.1"/>
    <property type="molecule type" value="Genomic_DNA"/>
</dbReference>
<evidence type="ECO:0000259" key="1">
    <source>
        <dbReference type="Pfam" id="PF13391"/>
    </source>
</evidence>
<sequence length="323" mass="36570">MNQHIPLPSTGNLLPIANCWWVNQNQTYTEEISGGFLWSPKTKSNGHRNQFYDYMTDVRSGDIVFSFSDTLIKAVGIATGGAYSSAKPVFDKAGDNWSNIGWFVPIEFTELARPVRPKDHIDQIRPYLPEKYSPLQENGDGLQSVYLTRVPQHMAGILIGLIGREYETVIGRRQDLEQEIVCSNLEAAIVGRTDIGPTMKEQLVKSRRGQGLFKINVRRNEKACRVTGVSDPRNLRASHIKPWKDCTDMEKLNGCNGLLLAPHVDHLFDKGMISFTDNGDLIVSPLLDREILRRWSIPEVLNVGSLHKQAMFLAFHRKWVLKK</sequence>
<dbReference type="RefSeq" id="WP_258813183.1">
    <property type="nucleotide sequence ID" value="NZ_JANUGU010000006.1"/>
</dbReference>
<dbReference type="Pfam" id="PF13391">
    <property type="entry name" value="HNH_2"/>
    <property type="match status" value="1"/>
</dbReference>
<keyword evidence="2" id="KW-0255">Endonuclease</keyword>
<dbReference type="GO" id="GO:0004519">
    <property type="term" value="F:endonuclease activity"/>
    <property type="evidence" value="ECO:0007669"/>
    <property type="project" value="UniProtKB-KW"/>
</dbReference>
<proteinExistence type="predicted"/>
<name>A0ABT2D185_9BURK</name>
<dbReference type="Proteomes" id="UP001204621">
    <property type="component" value="Unassembled WGS sequence"/>
</dbReference>
<evidence type="ECO:0000313" key="3">
    <source>
        <dbReference type="Proteomes" id="UP001204621"/>
    </source>
</evidence>
<keyword evidence="2" id="KW-0540">Nuclease</keyword>
<gene>
    <name evidence="2" type="ORF">NX778_18120</name>
</gene>